<dbReference type="Gene3D" id="1.10.630.10">
    <property type="entry name" value="Cytochrome P450"/>
    <property type="match status" value="1"/>
</dbReference>
<evidence type="ECO:0000256" key="7">
    <source>
        <dbReference type="ARBA" id="ARBA00023004"/>
    </source>
</evidence>
<dbReference type="InterPro" id="IPR017972">
    <property type="entry name" value="Cyt_P450_CS"/>
</dbReference>
<evidence type="ECO:0000256" key="6">
    <source>
        <dbReference type="ARBA" id="ARBA00023002"/>
    </source>
</evidence>
<evidence type="ECO:0000256" key="2">
    <source>
        <dbReference type="ARBA" id="ARBA00005179"/>
    </source>
</evidence>
<gene>
    <name evidence="11" type="ORF">E1B28_012763</name>
</gene>
<evidence type="ECO:0000256" key="3">
    <source>
        <dbReference type="ARBA" id="ARBA00010617"/>
    </source>
</evidence>
<dbReference type="SUPFAM" id="SSF48264">
    <property type="entry name" value="Cytochrome P450"/>
    <property type="match status" value="1"/>
</dbReference>
<proteinExistence type="inferred from homology"/>
<dbReference type="PANTHER" id="PTHR46300">
    <property type="entry name" value="P450, PUTATIVE (EUROFUNG)-RELATED-RELATED"/>
    <property type="match status" value="1"/>
</dbReference>
<dbReference type="PRINTS" id="PR00385">
    <property type="entry name" value="P450"/>
</dbReference>
<accession>A0A9P7UQ99</accession>
<keyword evidence="5 9" id="KW-0479">Metal-binding</keyword>
<dbReference type="GO" id="GO:0005506">
    <property type="term" value="F:iron ion binding"/>
    <property type="evidence" value="ECO:0007669"/>
    <property type="project" value="InterPro"/>
</dbReference>
<dbReference type="InterPro" id="IPR036396">
    <property type="entry name" value="Cyt_P450_sf"/>
</dbReference>
<evidence type="ECO:0000313" key="11">
    <source>
        <dbReference type="EMBL" id="KAG7088801.1"/>
    </source>
</evidence>
<sequence length="589" mass="67331">MSGSYLLQVDSFVTLSDLILHSWFQARLKLRSYPHCDVAQGAAESQGFPSIHEGCREIRLDTPILTSEYHGRLNRKLYKSAVRHSEPRDYIKMDSTLVFIVLASSTLAFIYVANRRNQALFPPTPPGQWFLGNVKQIPARQPWFQFAAWRELYGDIIHLKLINKHMIILNSKKATLDLLDGQSNIYSHRPKSVFLDEVLDFSNDVFRVRADDPHFKAHRRMMHSGLGPRAVREYQPLQIQETNTMLRSLAEDPDKFIAHIRRNAGALIMKVAYGYTVSSVDDYYLKLVERHFEILEETMSLPLMIEFFPTLKYLPSWFPFTGFRKAEKMIRDNMTDRIPYDWAKKQVESGNFVDSFFARFFQKEDGATTSQDEERMLMRVCAALYIGGADTTVAALTSFFYLMETHLEIQQRAQSEVDAATGGDRLPRPDDEGKMPYLTAVIKETLRWSPVVPLGLPHSVDRDDIYDGYLIPAGSSVIANIWAITHDPETYPNPDVFEPDRHLGENPQPNPFDFVFGFGRRSCPGSHLAERSLFQNAANILAVFNIDKKRDPQGNPIEPTVEFRGGGISHLKDFPIKIIVRSPHLLPTT</sequence>
<evidence type="ECO:0000313" key="12">
    <source>
        <dbReference type="Proteomes" id="UP001049176"/>
    </source>
</evidence>
<dbReference type="GO" id="GO:0020037">
    <property type="term" value="F:heme binding"/>
    <property type="evidence" value="ECO:0007669"/>
    <property type="project" value="InterPro"/>
</dbReference>
<keyword evidence="8 10" id="KW-0503">Monooxygenase</keyword>
<keyword evidence="7 9" id="KW-0408">Iron</keyword>
<keyword evidence="12" id="KW-1185">Reference proteome</keyword>
<protein>
    <recommendedName>
        <fullName evidence="13">Cytochrome P450</fullName>
    </recommendedName>
</protein>
<evidence type="ECO:0000256" key="4">
    <source>
        <dbReference type="ARBA" id="ARBA00022617"/>
    </source>
</evidence>
<dbReference type="GO" id="GO:0004497">
    <property type="term" value="F:monooxygenase activity"/>
    <property type="evidence" value="ECO:0007669"/>
    <property type="project" value="UniProtKB-KW"/>
</dbReference>
<evidence type="ECO:0008006" key="13">
    <source>
        <dbReference type="Google" id="ProtNLM"/>
    </source>
</evidence>
<dbReference type="RefSeq" id="XP_043005272.1">
    <property type="nucleotide sequence ID" value="XM_043157904.1"/>
</dbReference>
<comment type="similarity">
    <text evidence="3 10">Belongs to the cytochrome P450 family.</text>
</comment>
<dbReference type="GO" id="GO:0016705">
    <property type="term" value="F:oxidoreductase activity, acting on paired donors, with incorporation or reduction of molecular oxygen"/>
    <property type="evidence" value="ECO:0007669"/>
    <property type="project" value="InterPro"/>
</dbReference>
<dbReference type="GeneID" id="66081838"/>
<name>A0A9P7UQ99_9AGAR</name>
<dbReference type="CDD" id="cd11065">
    <property type="entry name" value="CYP64-like"/>
    <property type="match status" value="1"/>
</dbReference>
<evidence type="ECO:0000256" key="8">
    <source>
        <dbReference type="ARBA" id="ARBA00023033"/>
    </source>
</evidence>
<dbReference type="InterPro" id="IPR001128">
    <property type="entry name" value="Cyt_P450"/>
</dbReference>
<dbReference type="PRINTS" id="PR00463">
    <property type="entry name" value="EP450I"/>
</dbReference>
<evidence type="ECO:0000256" key="10">
    <source>
        <dbReference type="RuleBase" id="RU000461"/>
    </source>
</evidence>
<evidence type="ECO:0000256" key="5">
    <source>
        <dbReference type="ARBA" id="ARBA00022723"/>
    </source>
</evidence>
<dbReference type="InterPro" id="IPR002401">
    <property type="entry name" value="Cyt_P450_E_grp-I"/>
</dbReference>
<dbReference type="Pfam" id="PF00067">
    <property type="entry name" value="p450"/>
    <property type="match status" value="1"/>
</dbReference>
<dbReference type="EMBL" id="CM032188">
    <property type="protein sequence ID" value="KAG7088801.1"/>
    <property type="molecule type" value="Genomic_DNA"/>
</dbReference>
<dbReference type="PROSITE" id="PS00086">
    <property type="entry name" value="CYTOCHROME_P450"/>
    <property type="match status" value="1"/>
</dbReference>
<comment type="cofactor">
    <cofactor evidence="1 9">
        <name>heme</name>
        <dbReference type="ChEBI" id="CHEBI:30413"/>
    </cofactor>
</comment>
<dbReference type="InterPro" id="IPR050364">
    <property type="entry name" value="Cytochrome_P450_fung"/>
</dbReference>
<dbReference type="OrthoDB" id="2789670at2759"/>
<keyword evidence="4 9" id="KW-0349">Heme</keyword>
<organism evidence="11 12">
    <name type="scientific">Marasmius oreades</name>
    <name type="common">fairy-ring Marasmius</name>
    <dbReference type="NCBI Taxonomy" id="181124"/>
    <lineage>
        <taxon>Eukaryota</taxon>
        <taxon>Fungi</taxon>
        <taxon>Dikarya</taxon>
        <taxon>Basidiomycota</taxon>
        <taxon>Agaricomycotina</taxon>
        <taxon>Agaricomycetes</taxon>
        <taxon>Agaricomycetidae</taxon>
        <taxon>Agaricales</taxon>
        <taxon>Marasmiineae</taxon>
        <taxon>Marasmiaceae</taxon>
        <taxon>Marasmius</taxon>
    </lineage>
</organism>
<evidence type="ECO:0000256" key="9">
    <source>
        <dbReference type="PIRSR" id="PIRSR602401-1"/>
    </source>
</evidence>
<feature type="binding site" description="axial binding residue" evidence="9">
    <location>
        <position position="523"/>
    </location>
    <ligand>
        <name>heme</name>
        <dbReference type="ChEBI" id="CHEBI:30413"/>
    </ligand>
    <ligandPart>
        <name>Fe</name>
        <dbReference type="ChEBI" id="CHEBI:18248"/>
    </ligandPart>
</feature>
<keyword evidence="6 10" id="KW-0560">Oxidoreductase</keyword>
<dbReference type="Proteomes" id="UP001049176">
    <property type="component" value="Chromosome 8"/>
</dbReference>
<evidence type="ECO:0000256" key="1">
    <source>
        <dbReference type="ARBA" id="ARBA00001971"/>
    </source>
</evidence>
<comment type="caution">
    <text evidence="11">The sequence shown here is derived from an EMBL/GenBank/DDBJ whole genome shotgun (WGS) entry which is preliminary data.</text>
</comment>
<reference evidence="11" key="1">
    <citation type="journal article" date="2021" name="Genome Biol. Evol.">
        <title>The assembled and annotated genome of the fairy-ring fungus Marasmius oreades.</title>
        <authorList>
            <person name="Hiltunen M."/>
            <person name="Ament-Velasquez S.L."/>
            <person name="Johannesson H."/>
        </authorList>
    </citation>
    <scope>NUCLEOTIDE SEQUENCE</scope>
    <source>
        <strain evidence="11">03SP1</strain>
    </source>
</reference>
<comment type="pathway">
    <text evidence="2">Secondary metabolite biosynthesis.</text>
</comment>
<dbReference type="PANTHER" id="PTHR46300:SF7">
    <property type="entry name" value="P450, PUTATIVE (EUROFUNG)-RELATED"/>
    <property type="match status" value="1"/>
</dbReference>
<dbReference type="AlphaFoldDB" id="A0A9P7UQ99"/>